<evidence type="ECO:0000313" key="2">
    <source>
        <dbReference type="Proteomes" id="UP000095280"/>
    </source>
</evidence>
<feature type="compositionally biased region" description="Basic residues" evidence="1">
    <location>
        <begin position="209"/>
        <end position="218"/>
    </location>
</feature>
<feature type="compositionally biased region" description="Basic residues" evidence="1">
    <location>
        <begin position="247"/>
        <end position="260"/>
    </location>
</feature>
<name>A0A1I8FG64_9PLAT</name>
<feature type="region of interest" description="Disordered" evidence="1">
    <location>
        <begin position="235"/>
        <end position="272"/>
    </location>
</feature>
<dbReference type="AlphaFoldDB" id="A0A1I8FG64"/>
<accession>A0A1I8FG64</accession>
<protein>
    <submittedName>
        <fullName evidence="3">DUF4477 domain-containing protein</fullName>
    </submittedName>
</protein>
<dbReference type="WBParaSite" id="maker-unitig_33620-snap-gene-0.2-mRNA-1">
    <property type="protein sequence ID" value="maker-unitig_33620-snap-gene-0.2-mRNA-1"/>
    <property type="gene ID" value="maker-unitig_33620-snap-gene-0.2"/>
</dbReference>
<evidence type="ECO:0000256" key="1">
    <source>
        <dbReference type="SAM" id="MobiDB-lite"/>
    </source>
</evidence>
<feature type="compositionally biased region" description="Low complexity" evidence="1">
    <location>
        <begin position="180"/>
        <end position="190"/>
    </location>
</feature>
<feature type="region of interest" description="Disordered" evidence="1">
    <location>
        <begin position="151"/>
        <end position="220"/>
    </location>
</feature>
<dbReference type="Proteomes" id="UP000095280">
    <property type="component" value="Unplaced"/>
</dbReference>
<evidence type="ECO:0000313" key="3">
    <source>
        <dbReference type="WBParaSite" id="maker-unitig_33620-snap-gene-0.2-mRNA-1"/>
    </source>
</evidence>
<reference evidence="3" key="1">
    <citation type="submission" date="2016-11" db="UniProtKB">
        <authorList>
            <consortium name="WormBaseParasite"/>
        </authorList>
    </citation>
    <scope>IDENTIFICATION</scope>
</reference>
<sequence length="272" mass="30343">QSAADFKKSLLRLAESLDCPVAGQELRLMDQLHVKYCHVQRHFLHWRAFAKVRRKFRRAIIDNGNDDERRRLRDFVRSLIDANQRPNPRRRSRCGPLRPALAAYLAMGHLVRLYNCAAGCPARCRVLALAGAAVAAEVYASLRRRLTEFRPLTEPPARRPAGSASGPSRIDDTDVDEAAAEASALVTAPAEADEADNPVEESAGPAVPARRRKKRRGRPASARLLLTLLRRFFLRPQPPTATMTTPSKRKSSKKRKKKQKATGFSLRGGGRI</sequence>
<proteinExistence type="predicted"/>
<organism evidence="2 3">
    <name type="scientific">Macrostomum lignano</name>
    <dbReference type="NCBI Taxonomy" id="282301"/>
    <lineage>
        <taxon>Eukaryota</taxon>
        <taxon>Metazoa</taxon>
        <taxon>Spiralia</taxon>
        <taxon>Lophotrochozoa</taxon>
        <taxon>Platyhelminthes</taxon>
        <taxon>Rhabditophora</taxon>
        <taxon>Macrostomorpha</taxon>
        <taxon>Macrostomida</taxon>
        <taxon>Macrostomidae</taxon>
        <taxon>Macrostomum</taxon>
    </lineage>
</organism>
<keyword evidence="2" id="KW-1185">Reference proteome</keyword>